<dbReference type="InterPro" id="IPR036875">
    <property type="entry name" value="Znf_CCHC_sf"/>
</dbReference>
<dbReference type="SUPFAM" id="SSF57756">
    <property type="entry name" value="Retrovirus zinc finger-like domains"/>
    <property type="match status" value="1"/>
</dbReference>
<evidence type="ECO:0000256" key="4">
    <source>
        <dbReference type="PROSITE-ProRule" id="PRU00047"/>
    </source>
</evidence>
<keyword evidence="1" id="KW-0479">Metal-binding</keyword>
<reference evidence="8 9" key="1">
    <citation type="submission" date="2021-05" db="EMBL/GenBank/DDBJ databases">
        <title>Genome Assembly of Synthetic Allotetraploid Brassica napus Reveals Homoeologous Exchanges between Subgenomes.</title>
        <authorList>
            <person name="Davis J.T."/>
        </authorList>
    </citation>
    <scope>NUCLEOTIDE SEQUENCE [LARGE SCALE GENOMIC DNA]</scope>
    <source>
        <strain evidence="9">cv. Da-Ae</strain>
        <tissue evidence="8">Seedling</tissue>
    </source>
</reference>
<dbReference type="Proteomes" id="UP000824890">
    <property type="component" value="Unassembled WGS sequence"/>
</dbReference>
<keyword evidence="9" id="KW-1185">Reference proteome</keyword>
<dbReference type="PANTHER" id="PTHR33680">
    <property type="entry name" value="OS07G0190500 PROTEIN"/>
    <property type="match status" value="1"/>
</dbReference>
<keyword evidence="3" id="KW-0862">Zinc</keyword>
<protein>
    <recommendedName>
        <fullName evidence="10">CCHC-type domain-containing protein</fullName>
    </recommendedName>
</protein>
<dbReference type="Gene3D" id="4.10.60.10">
    <property type="entry name" value="Zinc finger, CCHC-type"/>
    <property type="match status" value="1"/>
</dbReference>
<dbReference type="InterPro" id="IPR001878">
    <property type="entry name" value="Znf_CCHC"/>
</dbReference>
<sequence length="387" mass="42334">MPTGDCFHCHKPGHWANRCPLKSTTTITTVAADSPPVIHCPCDRACVVLTSRTVKNPNRRFYKCSAVKSPLSLSLSSFPLFLLISADILVSIESQPVVSINPTCPCGSGPCRRVTVTEGPNAHRSYFVCCIKKGFGACGFFQWENDAQIPSEQVGLGGSPCSTLSEFSDDFNSLPIIDLSSDASVNQESKDVVSLETGEKVLPSLAPEHNETQLKDLGNYYTTNSNEGYALEVEVAEATSLSKNIINPVSNKPTSQSTTSIETEASFSGCSSLMDLIEQYNSERLHFESVSMQHVDALTAFTGSYKILESLRDTARNQSKQLIEVEKQVKFYEAKTSEFAASLEEVCGEMTISQNKMVETARRVVKEMSGKEICSSEDDKKLKGTRK</sequence>
<evidence type="ECO:0000259" key="6">
    <source>
        <dbReference type="PROSITE" id="PS50158"/>
    </source>
</evidence>
<gene>
    <name evidence="8" type="ORF">HID58_086081</name>
</gene>
<evidence type="ECO:0000256" key="3">
    <source>
        <dbReference type="ARBA" id="ARBA00022833"/>
    </source>
</evidence>
<accession>A0ABQ7XSA9</accession>
<evidence type="ECO:0000313" key="8">
    <source>
        <dbReference type="EMBL" id="KAH0857820.1"/>
    </source>
</evidence>
<organism evidence="8 9">
    <name type="scientific">Brassica napus</name>
    <name type="common">Rape</name>
    <dbReference type="NCBI Taxonomy" id="3708"/>
    <lineage>
        <taxon>Eukaryota</taxon>
        <taxon>Viridiplantae</taxon>
        <taxon>Streptophyta</taxon>
        <taxon>Embryophyta</taxon>
        <taxon>Tracheophyta</taxon>
        <taxon>Spermatophyta</taxon>
        <taxon>Magnoliopsida</taxon>
        <taxon>eudicotyledons</taxon>
        <taxon>Gunneridae</taxon>
        <taxon>Pentapetalae</taxon>
        <taxon>rosids</taxon>
        <taxon>malvids</taxon>
        <taxon>Brassicales</taxon>
        <taxon>Brassicaceae</taxon>
        <taxon>Brassiceae</taxon>
        <taxon>Brassica</taxon>
    </lineage>
</organism>
<dbReference type="Pfam" id="PF06839">
    <property type="entry name" value="Zn_ribbon_GRF"/>
    <property type="match status" value="2"/>
</dbReference>
<evidence type="ECO:0000313" key="9">
    <source>
        <dbReference type="Proteomes" id="UP000824890"/>
    </source>
</evidence>
<evidence type="ECO:0000256" key="1">
    <source>
        <dbReference type="ARBA" id="ARBA00022723"/>
    </source>
</evidence>
<dbReference type="InterPro" id="IPR010666">
    <property type="entry name" value="Znf_GRF"/>
</dbReference>
<proteinExistence type="predicted"/>
<feature type="domain" description="GRF-type" evidence="7">
    <location>
        <begin position="104"/>
        <end position="147"/>
    </location>
</feature>
<evidence type="ECO:0008006" key="10">
    <source>
        <dbReference type="Google" id="ProtNLM"/>
    </source>
</evidence>
<evidence type="ECO:0000256" key="5">
    <source>
        <dbReference type="SAM" id="Coils"/>
    </source>
</evidence>
<dbReference type="PANTHER" id="PTHR33680:SF8">
    <property type="entry name" value="GRF ZINC FINGER _ ZINC KNUCKLE PROTEIN"/>
    <property type="match status" value="1"/>
</dbReference>
<feature type="domain" description="CCHC-type" evidence="6">
    <location>
        <begin position="6"/>
        <end position="20"/>
    </location>
</feature>
<dbReference type="EMBL" id="JAGKQM010000019">
    <property type="protein sequence ID" value="KAH0857820.1"/>
    <property type="molecule type" value="Genomic_DNA"/>
</dbReference>
<dbReference type="PROSITE" id="PS51999">
    <property type="entry name" value="ZF_GRF"/>
    <property type="match status" value="1"/>
</dbReference>
<feature type="coiled-coil region" evidence="5">
    <location>
        <begin position="308"/>
        <end position="335"/>
    </location>
</feature>
<evidence type="ECO:0000256" key="2">
    <source>
        <dbReference type="ARBA" id="ARBA00022771"/>
    </source>
</evidence>
<name>A0ABQ7XSA9_BRANA</name>
<keyword evidence="5" id="KW-0175">Coiled coil</keyword>
<dbReference type="PROSITE" id="PS50158">
    <property type="entry name" value="ZF_CCHC"/>
    <property type="match status" value="1"/>
</dbReference>
<keyword evidence="2 4" id="KW-0863">Zinc-finger</keyword>
<comment type="caution">
    <text evidence="8">The sequence shown here is derived from an EMBL/GenBank/DDBJ whole genome shotgun (WGS) entry which is preliminary data.</text>
</comment>
<evidence type="ECO:0000259" key="7">
    <source>
        <dbReference type="PROSITE" id="PS51999"/>
    </source>
</evidence>